<dbReference type="EMBL" id="BLLF01000127">
    <property type="protein sequence ID" value="GFH07947.1"/>
    <property type="molecule type" value="Genomic_DNA"/>
</dbReference>
<dbReference type="InterPro" id="IPR003395">
    <property type="entry name" value="RecF/RecN/SMC_N"/>
</dbReference>
<dbReference type="SUPFAM" id="SSF52540">
    <property type="entry name" value="P-loop containing nucleoside triphosphate hydrolases"/>
    <property type="match status" value="1"/>
</dbReference>
<protein>
    <submittedName>
        <fullName evidence="2">SMC hinge domain-containing protein</fullName>
    </submittedName>
</protein>
<evidence type="ECO:0000259" key="1">
    <source>
        <dbReference type="Pfam" id="PF02463"/>
    </source>
</evidence>
<dbReference type="Proteomes" id="UP000485058">
    <property type="component" value="Unassembled WGS sequence"/>
</dbReference>
<dbReference type="PANTHER" id="PTHR43977">
    <property type="entry name" value="STRUCTURAL MAINTENANCE OF CHROMOSOMES PROTEIN 3"/>
    <property type="match status" value="1"/>
</dbReference>
<keyword evidence="3" id="KW-1185">Reference proteome</keyword>
<gene>
    <name evidence="2" type="ORF">HaLaN_02832</name>
</gene>
<reference evidence="2 3" key="1">
    <citation type="submission" date="2020-02" db="EMBL/GenBank/DDBJ databases">
        <title>Draft genome sequence of Haematococcus lacustris strain NIES-144.</title>
        <authorList>
            <person name="Morimoto D."/>
            <person name="Nakagawa S."/>
            <person name="Yoshida T."/>
            <person name="Sawayama S."/>
        </authorList>
    </citation>
    <scope>NUCLEOTIDE SEQUENCE [LARGE SCALE GENOMIC DNA]</scope>
    <source>
        <strain evidence="2 3">NIES-144</strain>
    </source>
</reference>
<dbReference type="Gene3D" id="3.40.50.300">
    <property type="entry name" value="P-loop containing nucleotide triphosphate hydrolases"/>
    <property type="match status" value="1"/>
</dbReference>
<proteinExistence type="predicted"/>
<comment type="caution">
    <text evidence="2">The sequence shown here is derived from an EMBL/GenBank/DDBJ whole genome shotgun (WGS) entry which is preliminary data.</text>
</comment>
<accession>A0A699YCX7</accession>
<dbReference type="Pfam" id="PF02463">
    <property type="entry name" value="SMC_N"/>
    <property type="match status" value="1"/>
</dbReference>
<evidence type="ECO:0000313" key="2">
    <source>
        <dbReference type="EMBL" id="GFH07947.1"/>
    </source>
</evidence>
<organism evidence="2 3">
    <name type="scientific">Haematococcus lacustris</name>
    <name type="common">Green alga</name>
    <name type="synonym">Haematococcus pluvialis</name>
    <dbReference type="NCBI Taxonomy" id="44745"/>
    <lineage>
        <taxon>Eukaryota</taxon>
        <taxon>Viridiplantae</taxon>
        <taxon>Chlorophyta</taxon>
        <taxon>core chlorophytes</taxon>
        <taxon>Chlorophyceae</taxon>
        <taxon>CS clade</taxon>
        <taxon>Chlamydomonadales</taxon>
        <taxon>Haematococcaceae</taxon>
        <taxon>Haematococcus</taxon>
    </lineage>
</organism>
<sequence>MDPCTKIELSGFKSYKDAAPSEPFSSRINVVVGANGSGKSNFFHAIRFVLNDAFVNMRADERQQLLHAEAVLGDAAAPNAGAVQDFIHGEMEFCYGRGCVASVNPVWDQSELEGLLDDYTKTKQLLDYLDKLAYDLRRRKPIKKRLQVTVIGPTLGAWGIKNYGVKPVKA</sequence>
<dbReference type="InterPro" id="IPR027417">
    <property type="entry name" value="P-loop_NTPase"/>
</dbReference>
<feature type="domain" description="RecF/RecN/SMC N-terminal" evidence="1">
    <location>
        <begin position="5"/>
        <end position="79"/>
    </location>
</feature>
<dbReference type="AlphaFoldDB" id="A0A699YCX7"/>
<name>A0A699YCX7_HAELA</name>
<dbReference type="GO" id="GO:0051276">
    <property type="term" value="P:chromosome organization"/>
    <property type="evidence" value="ECO:0007669"/>
    <property type="project" value="UniProtKB-ARBA"/>
</dbReference>
<evidence type="ECO:0000313" key="3">
    <source>
        <dbReference type="Proteomes" id="UP000485058"/>
    </source>
</evidence>